<keyword evidence="4" id="KW-0560">Oxidoreductase</keyword>
<dbReference type="FunFam" id="3.90.420.10:FF:000002">
    <property type="entry name" value="sulfite oxidase, mitochondrial"/>
    <property type="match status" value="1"/>
</dbReference>
<keyword evidence="3" id="KW-0479">Metal-binding</keyword>
<comment type="cofactor">
    <cofactor evidence="1">
        <name>Mo-molybdopterin</name>
        <dbReference type="ChEBI" id="CHEBI:71302"/>
    </cofactor>
</comment>
<dbReference type="SUPFAM" id="SSF56524">
    <property type="entry name" value="Oxidoreductase molybdopterin-binding domain"/>
    <property type="match status" value="1"/>
</dbReference>
<protein>
    <submittedName>
        <fullName evidence="7">Sulfite oxidase</fullName>
    </submittedName>
</protein>
<dbReference type="GO" id="GO:0043546">
    <property type="term" value="F:molybdopterin cofactor binding"/>
    <property type="evidence" value="ECO:0007669"/>
    <property type="project" value="TreeGrafter"/>
</dbReference>
<dbReference type="EMBL" id="FWEW01000486">
    <property type="protein sequence ID" value="SLM35013.1"/>
    <property type="molecule type" value="Genomic_DNA"/>
</dbReference>
<dbReference type="Gene3D" id="3.90.420.10">
    <property type="entry name" value="Oxidoreductase, molybdopterin-binding domain"/>
    <property type="match status" value="1"/>
</dbReference>
<feature type="domain" description="Oxidoreductase molybdopterin-binding" evidence="5">
    <location>
        <begin position="35"/>
        <end position="214"/>
    </location>
</feature>
<evidence type="ECO:0000256" key="4">
    <source>
        <dbReference type="ARBA" id="ARBA00023002"/>
    </source>
</evidence>
<dbReference type="InterPro" id="IPR008335">
    <property type="entry name" value="Mopterin_OxRdtase_euk"/>
</dbReference>
<keyword evidence="8" id="KW-1185">Reference proteome</keyword>
<dbReference type="InterPro" id="IPR005066">
    <property type="entry name" value="MoCF_OxRdtse_dimer"/>
</dbReference>
<dbReference type="GO" id="GO:0008482">
    <property type="term" value="F:sulfite oxidase activity"/>
    <property type="evidence" value="ECO:0007669"/>
    <property type="project" value="TreeGrafter"/>
</dbReference>
<dbReference type="Gene3D" id="2.60.40.650">
    <property type="match status" value="1"/>
</dbReference>
<evidence type="ECO:0000256" key="3">
    <source>
        <dbReference type="ARBA" id="ARBA00022723"/>
    </source>
</evidence>
<name>A0A1W5CVY0_9LECA</name>
<evidence type="ECO:0000256" key="1">
    <source>
        <dbReference type="ARBA" id="ARBA00001924"/>
    </source>
</evidence>
<dbReference type="PRINTS" id="PR00407">
    <property type="entry name" value="EUMOPTERIN"/>
</dbReference>
<dbReference type="GO" id="GO:0005739">
    <property type="term" value="C:mitochondrion"/>
    <property type="evidence" value="ECO:0007669"/>
    <property type="project" value="TreeGrafter"/>
</dbReference>
<evidence type="ECO:0000313" key="8">
    <source>
        <dbReference type="Proteomes" id="UP000192927"/>
    </source>
</evidence>
<evidence type="ECO:0000259" key="6">
    <source>
        <dbReference type="Pfam" id="PF03404"/>
    </source>
</evidence>
<dbReference type="PANTHER" id="PTHR19372:SF7">
    <property type="entry name" value="SULFITE OXIDASE, MITOCHONDRIAL"/>
    <property type="match status" value="1"/>
</dbReference>
<dbReference type="GO" id="GO:0006790">
    <property type="term" value="P:sulfur compound metabolic process"/>
    <property type="evidence" value="ECO:0007669"/>
    <property type="project" value="TreeGrafter"/>
</dbReference>
<dbReference type="GO" id="GO:0030151">
    <property type="term" value="F:molybdenum ion binding"/>
    <property type="evidence" value="ECO:0007669"/>
    <property type="project" value="InterPro"/>
</dbReference>
<evidence type="ECO:0000256" key="2">
    <source>
        <dbReference type="ARBA" id="ARBA00022505"/>
    </source>
</evidence>
<dbReference type="Pfam" id="PF03404">
    <property type="entry name" value="Mo-co_dimer"/>
    <property type="match status" value="1"/>
</dbReference>
<dbReference type="Proteomes" id="UP000192927">
    <property type="component" value="Unassembled WGS sequence"/>
</dbReference>
<evidence type="ECO:0000259" key="5">
    <source>
        <dbReference type="Pfam" id="PF00174"/>
    </source>
</evidence>
<sequence>MKFDYSVEEPLNREPPVDELISSFYTEKGAYDRNHGPIPHLDADTHIVHVDGAVENKLALSIAQLKNEFKQHDVVCCLQCAGNRRHTMRTLLKEVDGIDWGDGAVMNCKWRGPKLKDVLDRAGPKISYGTKGHVAFASFQTECQDDTWYGGSIELERALRDDADVVLALEMNGKTLPVNNGYPVRMVVPGIAGARSVKWLDRITVQLEESKNFYQTHDYKVLPPDAVDKESASKYWDVTPAVQEMPVNSVIAVPQSGKTATLSPNGTIEVRGYALPSGNGGPVAKVEVSVDDGKTWVGAEIVNGLEARSKWAWVLWKATVKLERGEGRRIFSRATDVAGQTQCAQPQWNFRGVCYNGYGESRDITVA</sequence>
<dbReference type="InterPro" id="IPR014756">
    <property type="entry name" value="Ig_E-set"/>
</dbReference>
<keyword evidence="2" id="KW-0500">Molybdenum</keyword>
<reference evidence="8" key="1">
    <citation type="submission" date="2017-03" db="EMBL/GenBank/DDBJ databases">
        <authorList>
            <person name="Sharma R."/>
            <person name="Thines M."/>
        </authorList>
    </citation>
    <scope>NUCLEOTIDE SEQUENCE [LARGE SCALE GENOMIC DNA]</scope>
</reference>
<dbReference type="Pfam" id="PF00174">
    <property type="entry name" value="Oxidored_molyb"/>
    <property type="match status" value="1"/>
</dbReference>
<dbReference type="AlphaFoldDB" id="A0A1W5CVY0"/>
<dbReference type="PANTHER" id="PTHR19372">
    <property type="entry name" value="SULFITE REDUCTASE"/>
    <property type="match status" value="1"/>
</dbReference>
<proteinExistence type="predicted"/>
<dbReference type="InterPro" id="IPR000572">
    <property type="entry name" value="OxRdtase_Mopterin-bd_dom"/>
</dbReference>
<accession>A0A1W5CVY0</accession>
<dbReference type="SUPFAM" id="SSF81296">
    <property type="entry name" value="E set domains"/>
    <property type="match status" value="1"/>
</dbReference>
<feature type="domain" description="Moybdenum cofactor oxidoreductase dimerisation" evidence="6">
    <location>
        <begin position="241"/>
        <end position="358"/>
    </location>
</feature>
<organism evidence="7 8">
    <name type="scientific">Lasallia pustulata</name>
    <dbReference type="NCBI Taxonomy" id="136370"/>
    <lineage>
        <taxon>Eukaryota</taxon>
        <taxon>Fungi</taxon>
        <taxon>Dikarya</taxon>
        <taxon>Ascomycota</taxon>
        <taxon>Pezizomycotina</taxon>
        <taxon>Lecanoromycetes</taxon>
        <taxon>OSLEUM clade</taxon>
        <taxon>Umbilicariomycetidae</taxon>
        <taxon>Umbilicariales</taxon>
        <taxon>Umbilicariaceae</taxon>
        <taxon>Lasallia</taxon>
    </lineage>
</organism>
<dbReference type="InterPro" id="IPR036374">
    <property type="entry name" value="OxRdtase_Mopterin-bd_sf"/>
</dbReference>
<evidence type="ECO:0000313" key="7">
    <source>
        <dbReference type="EMBL" id="SLM35013.1"/>
    </source>
</evidence>
<dbReference type="GO" id="GO:0020037">
    <property type="term" value="F:heme binding"/>
    <property type="evidence" value="ECO:0007669"/>
    <property type="project" value="TreeGrafter"/>
</dbReference>